<evidence type="ECO:0000256" key="2">
    <source>
        <dbReference type="ARBA" id="ARBA00022642"/>
    </source>
</evidence>
<dbReference type="InterPro" id="IPR000868">
    <property type="entry name" value="Isochorismatase-like_dom"/>
</dbReference>
<name>M3D9F3_SPHMS</name>
<evidence type="ECO:0000256" key="8">
    <source>
        <dbReference type="SAM" id="MobiDB-lite"/>
    </source>
</evidence>
<sequence>MEDAQSRAALAVIDMQEDFCEPNGSLAVSGGRSVASVINDLLDWPGFVLKVGTRDHHPPDHISFASNHPGAQPFTSSHTIQSPSNAAETQTTLLWPDHCVVGTSGAELIPELHQHKLSTLINKGEDKRVESYSGFGPPFRNPAVGMSTLDATLKAAHVSRVFVVGLAYDFCVKSTALDAVEHGYETFVIEDATKAVMQDAESLDKTRSELRKAGVEIISMDSDVLHAIKAVEQS</sequence>
<dbReference type="HOGENOM" id="CLU_068979_13_0_1"/>
<dbReference type="OMA" id="DFVDSWP"/>
<dbReference type="InterPro" id="IPR052347">
    <property type="entry name" value="Isochorismatase_Nicotinamidase"/>
</dbReference>
<dbReference type="CDD" id="cd01011">
    <property type="entry name" value="nicotinamidase"/>
    <property type="match status" value="1"/>
</dbReference>
<dbReference type="Proteomes" id="UP000016931">
    <property type="component" value="Unassembled WGS sequence"/>
</dbReference>
<feature type="domain" description="Isochorismatase-like" evidence="9">
    <location>
        <begin position="9"/>
        <end position="219"/>
    </location>
</feature>
<comment type="pathway">
    <text evidence="5">Cofactor biosynthesis; nicotinate biosynthesis; nicotinate from nicotinamide: step 1/1.</text>
</comment>
<evidence type="ECO:0000313" key="10">
    <source>
        <dbReference type="EMBL" id="EMF14755.1"/>
    </source>
</evidence>
<dbReference type="PANTHER" id="PTHR11080">
    <property type="entry name" value="PYRAZINAMIDASE/NICOTINAMIDASE"/>
    <property type="match status" value="1"/>
</dbReference>
<protein>
    <recommendedName>
        <fullName evidence="6">nicotinamidase</fullName>
        <ecNumber evidence="6">3.5.1.19</ecNumber>
    </recommendedName>
    <alternativeName>
        <fullName evidence="7">Nicotinamide deamidase</fullName>
    </alternativeName>
</protein>
<reference evidence="10 11" key="1">
    <citation type="journal article" date="2012" name="PLoS Pathog.">
        <title>Diverse lifestyles and strategies of plant pathogenesis encoded in the genomes of eighteen Dothideomycetes fungi.</title>
        <authorList>
            <person name="Ohm R.A."/>
            <person name="Feau N."/>
            <person name="Henrissat B."/>
            <person name="Schoch C.L."/>
            <person name="Horwitz B.A."/>
            <person name="Barry K.W."/>
            <person name="Condon B.J."/>
            <person name="Copeland A.C."/>
            <person name="Dhillon B."/>
            <person name="Glaser F."/>
            <person name="Hesse C.N."/>
            <person name="Kosti I."/>
            <person name="LaButti K."/>
            <person name="Lindquist E.A."/>
            <person name="Lucas S."/>
            <person name="Salamov A.A."/>
            <person name="Bradshaw R.E."/>
            <person name="Ciuffetti L."/>
            <person name="Hamelin R.C."/>
            <person name="Kema G.H.J."/>
            <person name="Lawrence C."/>
            <person name="Scott J.A."/>
            <person name="Spatafora J.W."/>
            <person name="Turgeon B.G."/>
            <person name="de Wit P.J.G.M."/>
            <person name="Zhong S."/>
            <person name="Goodwin S.B."/>
            <person name="Grigoriev I.V."/>
        </authorList>
    </citation>
    <scope>NUCLEOTIDE SEQUENCE [LARGE SCALE GENOMIC DNA]</scope>
    <source>
        <strain evidence="10 11">SO2202</strain>
    </source>
</reference>
<keyword evidence="4 10" id="KW-0378">Hydrolase</keyword>
<keyword evidence="11" id="KW-1185">Reference proteome</keyword>
<gene>
    <name evidence="10" type="ORF">SEPMUDRAFT_63450</name>
</gene>
<dbReference type="OrthoDB" id="3341310at2759"/>
<dbReference type="SUPFAM" id="SSF52499">
    <property type="entry name" value="Isochorismatase-like hydrolases"/>
    <property type="match status" value="1"/>
</dbReference>
<feature type="region of interest" description="Disordered" evidence="8">
    <location>
        <begin position="66"/>
        <end position="87"/>
    </location>
</feature>
<comment type="similarity">
    <text evidence="1">Belongs to the isochorismatase family.</text>
</comment>
<accession>M3D9F3</accession>
<dbReference type="GO" id="GO:0046872">
    <property type="term" value="F:metal ion binding"/>
    <property type="evidence" value="ECO:0007669"/>
    <property type="project" value="UniProtKB-KW"/>
</dbReference>
<evidence type="ECO:0000313" key="11">
    <source>
        <dbReference type="Proteomes" id="UP000016931"/>
    </source>
</evidence>
<dbReference type="EC" id="3.5.1.19" evidence="6"/>
<dbReference type="STRING" id="692275.M3D9F3"/>
<dbReference type="PANTHER" id="PTHR11080:SF2">
    <property type="entry name" value="LD05707P"/>
    <property type="match status" value="1"/>
</dbReference>
<evidence type="ECO:0000256" key="1">
    <source>
        <dbReference type="ARBA" id="ARBA00006336"/>
    </source>
</evidence>
<dbReference type="eggNOG" id="KOG4003">
    <property type="taxonomic scope" value="Eukaryota"/>
</dbReference>
<evidence type="ECO:0000259" key="9">
    <source>
        <dbReference type="Pfam" id="PF00857"/>
    </source>
</evidence>
<dbReference type="EMBL" id="KB456262">
    <property type="protein sequence ID" value="EMF14755.1"/>
    <property type="molecule type" value="Genomic_DNA"/>
</dbReference>
<proteinExistence type="inferred from homology"/>
<dbReference type="Gene3D" id="3.40.50.850">
    <property type="entry name" value="Isochorismatase-like"/>
    <property type="match status" value="1"/>
</dbReference>
<evidence type="ECO:0000256" key="4">
    <source>
        <dbReference type="ARBA" id="ARBA00022801"/>
    </source>
</evidence>
<evidence type="ECO:0000256" key="7">
    <source>
        <dbReference type="ARBA" id="ARBA00043224"/>
    </source>
</evidence>
<feature type="compositionally biased region" description="Polar residues" evidence="8">
    <location>
        <begin position="73"/>
        <end position="87"/>
    </location>
</feature>
<evidence type="ECO:0000256" key="3">
    <source>
        <dbReference type="ARBA" id="ARBA00022723"/>
    </source>
</evidence>
<evidence type="ECO:0000256" key="5">
    <source>
        <dbReference type="ARBA" id="ARBA00037900"/>
    </source>
</evidence>
<dbReference type="AlphaFoldDB" id="M3D9F3"/>
<dbReference type="GO" id="GO:0008936">
    <property type="term" value="F:nicotinamidase activity"/>
    <property type="evidence" value="ECO:0007669"/>
    <property type="project" value="UniProtKB-EC"/>
</dbReference>
<dbReference type="RefSeq" id="XP_016762876.1">
    <property type="nucleotide sequence ID" value="XM_016909638.1"/>
</dbReference>
<dbReference type="Pfam" id="PF00857">
    <property type="entry name" value="Isochorismatase"/>
    <property type="match status" value="1"/>
</dbReference>
<keyword evidence="3" id="KW-0479">Metal-binding</keyword>
<dbReference type="InterPro" id="IPR036380">
    <property type="entry name" value="Isochorismatase-like_sf"/>
</dbReference>
<dbReference type="GeneID" id="27906775"/>
<organism evidence="10 11">
    <name type="scientific">Sphaerulina musiva (strain SO2202)</name>
    <name type="common">Poplar stem canker fungus</name>
    <name type="synonym">Septoria musiva</name>
    <dbReference type="NCBI Taxonomy" id="692275"/>
    <lineage>
        <taxon>Eukaryota</taxon>
        <taxon>Fungi</taxon>
        <taxon>Dikarya</taxon>
        <taxon>Ascomycota</taxon>
        <taxon>Pezizomycotina</taxon>
        <taxon>Dothideomycetes</taxon>
        <taxon>Dothideomycetidae</taxon>
        <taxon>Mycosphaerellales</taxon>
        <taxon>Mycosphaerellaceae</taxon>
        <taxon>Sphaerulina</taxon>
    </lineage>
</organism>
<dbReference type="GO" id="GO:0019363">
    <property type="term" value="P:pyridine nucleotide biosynthetic process"/>
    <property type="evidence" value="ECO:0007669"/>
    <property type="project" value="UniProtKB-KW"/>
</dbReference>
<evidence type="ECO:0000256" key="6">
    <source>
        <dbReference type="ARBA" id="ARBA00039017"/>
    </source>
</evidence>
<keyword evidence="2" id="KW-0662">Pyridine nucleotide biosynthesis</keyword>